<organism evidence="2 3">
    <name type="scientific">Channa argus</name>
    <name type="common">Northern snakehead</name>
    <name type="synonym">Ophicephalus argus</name>
    <dbReference type="NCBI Taxonomy" id="215402"/>
    <lineage>
        <taxon>Eukaryota</taxon>
        <taxon>Metazoa</taxon>
        <taxon>Chordata</taxon>
        <taxon>Craniata</taxon>
        <taxon>Vertebrata</taxon>
        <taxon>Euteleostomi</taxon>
        <taxon>Actinopterygii</taxon>
        <taxon>Neopterygii</taxon>
        <taxon>Teleostei</taxon>
        <taxon>Neoteleostei</taxon>
        <taxon>Acanthomorphata</taxon>
        <taxon>Anabantaria</taxon>
        <taxon>Anabantiformes</taxon>
        <taxon>Channoidei</taxon>
        <taxon>Channidae</taxon>
        <taxon>Channa</taxon>
    </lineage>
</organism>
<dbReference type="EMBL" id="CM015722">
    <property type="protein sequence ID" value="KAF3696248.1"/>
    <property type="molecule type" value="Genomic_DNA"/>
</dbReference>
<accession>A0A6G1Q1W5</accession>
<keyword evidence="3" id="KW-1185">Reference proteome</keyword>
<dbReference type="AlphaFoldDB" id="A0A6G1Q1W5"/>
<dbReference type="Proteomes" id="UP000503349">
    <property type="component" value="Chromosome 11"/>
</dbReference>
<evidence type="ECO:0000313" key="3">
    <source>
        <dbReference type="Proteomes" id="UP000503349"/>
    </source>
</evidence>
<reference evidence="2 3" key="1">
    <citation type="submission" date="2019-02" db="EMBL/GenBank/DDBJ databases">
        <title>Opniocepnalus argus genome.</title>
        <authorList>
            <person name="Zhou C."/>
            <person name="Xiao S."/>
        </authorList>
    </citation>
    <scope>NUCLEOTIDE SEQUENCE [LARGE SCALE GENOMIC DNA]</scope>
    <source>
        <strain evidence="2">OARG1902GOOAL</strain>
        <tissue evidence="2">Muscle</tissue>
    </source>
</reference>
<evidence type="ECO:0000313" key="2">
    <source>
        <dbReference type="EMBL" id="KAF3696248.1"/>
    </source>
</evidence>
<protein>
    <submittedName>
        <fullName evidence="2">Uncharacterized protein</fullName>
    </submittedName>
</protein>
<gene>
    <name evidence="2" type="ORF">EXN66_Car011924</name>
</gene>
<evidence type="ECO:0000256" key="1">
    <source>
        <dbReference type="SAM" id="MobiDB-lite"/>
    </source>
</evidence>
<name>A0A6G1Q1W5_CHAAH</name>
<reference evidence="3" key="2">
    <citation type="submission" date="2019-02" db="EMBL/GenBank/DDBJ databases">
        <title>Opniocepnalus argus Var Kimnra genome.</title>
        <authorList>
            <person name="Zhou C."/>
            <person name="Xiao S."/>
        </authorList>
    </citation>
    <scope>NUCLEOTIDE SEQUENCE [LARGE SCALE GENOMIC DNA]</scope>
</reference>
<feature type="region of interest" description="Disordered" evidence="1">
    <location>
        <begin position="1"/>
        <end position="32"/>
    </location>
</feature>
<proteinExistence type="predicted"/>
<sequence length="80" mass="8199">MSSNLSLDLSPGQLSFPPVGATKEANSSPGPELVATCLPESANASPVPVPQLSVPGAMCVGNGQIEKTKRITHRKSKSSL</sequence>